<dbReference type="GO" id="GO:0016829">
    <property type="term" value="F:lyase activity"/>
    <property type="evidence" value="ECO:0007669"/>
    <property type="project" value="UniProtKB-KW"/>
</dbReference>
<keyword evidence="1" id="KW-0732">Signal</keyword>
<dbReference type="InterPro" id="IPR008397">
    <property type="entry name" value="Alginate_lyase_dom"/>
</dbReference>
<dbReference type="GO" id="GO:0042597">
    <property type="term" value="C:periplasmic space"/>
    <property type="evidence" value="ECO:0007669"/>
    <property type="project" value="InterPro"/>
</dbReference>
<dbReference type="RefSeq" id="WP_287165758.1">
    <property type="nucleotide sequence ID" value="NZ_CP098827.1"/>
</dbReference>
<dbReference type="SUPFAM" id="SSF48230">
    <property type="entry name" value="Chondroitin AC/alginate lyase"/>
    <property type="match status" value="1"/>
</dbReference>
<accession>A0AAU7KLH4</accession>
<evidence type="ECO:0000313" key="4">
    <source>
        <dbReference type="EMBL" id="XBO72345.1"/>
    </source>
</evidence>
<evidence type="ECO:0000259" key="3">
    <source>
        <dbReference type="Pfam" id="PF05426"/>
    </source>
</evidence>
<reference evidence="4" key="1">
    <citation type="submission" date="2022-06" db="EMBL/GenBank/DDBJ databases">
        <title>A novel DMS-producing enzyme.</title>
        <authorList>
            <person name="Zhang Y."/>
        </authorList>
    </citation>
    <scope>NUCLEOTIDE SEQUENCE</scope>
    <source>
        <strain evidence="4">RT37</strain>
    </source>
</reference>
<dbReference type="Gene3D" id="1.50.10.100">
    <property type="entry name" value="Chondroitin AC/alginate lyase"/>
    <property type="match status" value="1"/>
</dbReference>
<protein>
    <submittedName>
        <fullName evidence="4">Alginate lyase family protein</fullName>
    </submittedName>
</protein>
<dbReference type="Pfam" id="PF05426">
    <property type="entry name" value="Alginate_lyase"/>
    <property type="match status" value="1"/>
</dbReference>
<feature type="domain" description="Alginate lyase" evidence="3">
    <location>
        <begin position="101"/>
        <end position="325"/>
    </location>
</feature>
<sequence length="425" mass="47814">MLNVAITLPRLARAGGLALLLGGWLPVASALTLEQRQALDLEDYRVSDPQASYFDVEARMALLEEQDNSILTQIQDSLGEGVSCRQLLQPPPITSQMRIPGFYPSPEEWREASAPLFEFEDSVSLLAGTFVATGDDYYANCLVRYLDHWASQDALTRFHYEPEEPQAWFATESMIFAAALAYSVVRPEVDGLEEPRQRVERWLEDLALEHSAIPGDAGNSCCNNHFYRRALYASTVGVLVENDELFRFGVSAIHSALNDMTEQGAFPLEMERGRRATHYQNYALLYLITNMQVIARQGYDIFSLEVDGKTIHDAVDFTMSAIDDPGVLGDMAPSEQYRGFLTDPQYFSWMEVYQSRFDDPRIADFLEQRRPIYNRSAGGYVTLYFMAPGAQQHLELEDQSRKQQTLEALSEADGVSLIPDNGGPQ</sequence>
<gene>
    <name evidence="4" type="ORF">NFG58_06465</name>
</gene>
<dbReference type="AlphaFoldDB" id="A0AAU7KLH4"/>
<organism evidence="4">
    <name type="scientific">Halomonas sp. RT37</name>
    <dbReference type="NCBI Taxonomy" id="2950872"/>
    <lineage>
        <taxon>Bacteria</taxon>
        <taxon>Pseudomonadati</taxon>
        <taxon>Pseudomonadota</taxon>
        <taxon>Gammaproteobacteria</taxon>
        <taxon>Oceanospirillales</taxon>
        <taxon>Halomonadaceae</taxon>
        <taxon>Halomonas</taxon>
    </lineage>
</organism>
<dbReference type="EMBL" id="CP098827">
    <property type="protein sequence ID" value="XBO72345.1"/>
    <property type="molecule type" value="Genomic_DNA"/>
</dbReference>
<evidence type="ECO:0000256" key="1">
    <source>
        <dbReference type="ARBA" id="ARBA00022729"/>
    </source>
</evidence>
<evidence type="ECO:0000256" key="2">
    <source>
        <dbReference type="ARBA" id="ARBA00023239"/>
    </source>
</evidence>
<proteinExistence type="predicted"/>
<name>A0AAU7KLH4_9GAMM</name>
<keyword evidence="2 4" id="KW-0456">Lyase</keyword>
<dbReference type="InterPro" id="IPR008929">
    <property type="entry name" value="Chondroitin_lyas"/>
</dbReference>